<dbReference type="AlphaFoldDB" id="A0A9E8NA25"/>
<name>A0A9E8NA25_9BACT</name>
<dbReference type="EMBL" id="CP112998">
    <property type="protein sequence ID" value="WAC10599.1"/>
    <property type="molecule type" value="Genomic_DNA"/>
</dbReference>
<gene>
    <name evidence="1" type="ORF">ON006_22990</name>
</gene>
<dbReference type="KEGG" id="dpf:ON006_22990"/>
<accession>A0A9E8NA25</accession>
<evidence type="ECO:0000313" key="2">
    <source>
        <dbReference type="Proteomes" id="UP001164653"/>
    </source>
</evidence>
<proteinExistence type="predicted"/>
<reference evidence="1" key="1">
    <citation type="submission" date="2022-11" db="EMBL/GenBank/DDBJ databases">
        <title>Dyadobacter pollutisoli sp. nov., isolated from plastic dumped soil.</title>
        <authorList>
            <person name="Kim J.M."/>
            <person name="Kim K.R."/>
            <person name="Lee J.K."/>
            <person name="Hao L."/>
            <person name="Jeon C.O."/>
        </authorList>
    </citation>
    <scope>NUCLEOTIDE SEQUENCE</scope>
    <source>
        <strain evidence="1">U1</strain>
    </source>
</reference>
<dbReference type="RefSeq" id="WP_244822372.1">
    <property type="nucleotide sequence ID" value="NZ_CP112998.1"/>
</dbReference>
<organism evidence="1 2">
    <name type="scientific">Dyadobacter pollutisoli</name>
    <dbReference type="NCBI Taxonomy" id="2910158"/>
    <lineage>
        <taxon>Bacteria</taxon>
        <taxon>Pseudomonadati</taxon>
        <taxon>Bacteroidota</taxon>
        <taxon>Cytophagia</taxon>
        <taxon>Cytophagales</taxon>
        <taxon>Spirosomataceae</taxon>
        <taxon>Dyadobacter</taxon>
    </lineage>
</organism>
<dbReference type="Proteomes" id="UP001164653">
    <property type="component" value="Chromosome"/>
</dbReference>
<evidence type="ECO:0000313" key="1">
    <source>
        <dbReference type="EMBL" id="WAC10599.1"/>
    </source>
</evidence>
<protein>
    <submittedName>
        <fullName evidence="1">Uncharacterized protein</fullName>
    </submittedName>
</protein>
<keyword evidence="2" id="KW-1185">Reference proteome</keyword>
<sequence>MAEYQTKSSDSLSFDLTKDSKSIGKLSYKSWFKFNAVIELANNSRYQVEPKGFWGTTIELLDTEKRLLKFGMNWNGDIVIQTFFSDVEKGYAFKHHGIFKSSFTLTDQEETELLVMKPHLKWSLMNYEYQITTSEAFEALPEKEILLMNSIHCANYYMSMIANVTGA</sequence>